<gene>
    <name evidence="3" type="ORF">GCM10011502_17250</name>
</gene>
<comment type="caution">
    <text evidence="3">The sequence shown here is derived from an EMBL/GenBank/DDBJ whole genome shotgun (WGS) entry which is preliminary data.</text>
</comment>
<feature type="domain" description="Fe-S metabolism associated" evidence="2">
    <location>
        <begin position="25"/>
        <end position="143"/>
    </location>
</feature>
<evidence type="ECO:0000313" key="3">
    <source>
        <dbReference type="EMBL" id="GGB44487.1"/>
    </source>
</evidence>
<organism evidence="3 4">
    <name type="scientific">Oceanisphaera marina</name>
    <dbReference type="NCBI Taxonomy" id="2017550"/>
    <lineage>
        <taxon>Bacteria</taxon>
        <taxon>Pseudomonadati</taxon>
        <taxon>Pseudomonadota</taxon>
        <taxon>Gammaproteobacteria</taxon>
        <taxon>Aeromonadales</taxon>
        <taxon>Aeromonadaceae</taxon>
        <taxon>Oceanisphaera</taxon>
    </lineage>
</organism>
<dbReference type="InterPro" id="IPR003808">
    <property type="entry name" value="Fe-S_metab-assoc_dom"/>
</dbReference>
<dbReference type="EMBL" id="BMKE01000012">
    <property type="protein sequence ID" value="GGB44487.1"/>
    <property type="molecule type" value="Genomic_DNA"/>
</dbReference>
<protein>
    <submittedName>
        <fullName evidence="3">Cysteine desulfurase, sulfur acceptor subunit CsdE</fullName>
    </submittedName>
</protein>
<dbReference type="RefSeq" id="WP_188629708.1">
    <property type="nucleotide sequence ID" value="NZ_BMKE01000012.1"/>
</dbReference>
<evidence type="ECO:0000313" key="4">
    <source>
        <dbReference type="Proteomes" id="UP000646152"/>
    </source>
</evidence>
<dbReference type="NCBIfam" id="TIGR03391">
    <property type="entry name" value="FeS_syn_CsdE"/>
    <property type="match status" value="1"/>
</dbReference>
<dbReference type="Pfam" id="PF02657">
    <property type="entry name" value="SufE"/>
    <property type="match status" value="1"/>
</dbReference>
<evidence type="ECO:0000259" key="2">
    <source>
        <dbReference type="Pfam" id="PF02657"/>
    </source>
</evidence>
<keyword evidence="4" id="KW-1185">Reference proteome</keyword>
<proteinExistence type="inferred from homology"/>
<dbReference type="InterPro" id="IPR017763">
    <property type="entry name" value="Cysteine_desulfurase_CsdE"/>
</dbReference>
<dbReference type="SUPFAM" id="SSF82649">
    <property type="entry name" value="SufE/NifU"/>
    <property type="match status" value="1"/>
</dbReference>
<reference evidence="4" key="1">
    <citation type="journal article" date="2019" name="Int. J. Syst. Evol. Microbiol.">
        <title>The Global Catalogue of Microorganisms (GCM) 10K type strain sequencing project: providing services to taxonomists for standard genome sequencing and annotation.</title>
        <authorList>
            <consortium name="The Broad Institute Genomics Platform"/>
            <consortium name="The Broad Institute Genome Sequencing Center for Infectious Disease"/>
            <person name="Wu L."/>
            <person name="Ma J."/>
        </authorList>
    </citation>
    <scope>NUCLEOTIDE SEQUENCE [LARGE SCALE GENOMIC DNA]</scope>
    <source>
        <strain evidence="4">CGMCC 1.15923</strain>
    </source>
</reference>
<sequence>MQHASHNQSHPLGHTITDTDIRALFQAAHGWEARYKELIKLAKQLPPLDEADKTDANAIHGCESQAWLVSKQDETGRWQFHSDSNARIVKGLMAVVLAALNNKTSEQIQAFDMEAYFSELQLLPHLSPSRGNGLRAVVEAIKHSCKP</sequence>
<evidence type="ECO:0000256" key="1">
    <source>
        <dbReference type="ARBA" id="ARBA00010282"/>
    </source>
</evidence>
<dbReference type="Proteomes" id="UP000646152">
    <property type="component" value="Unassembled WGS sequence"/>
</dbReference>
<dbReference type="PANTHER" id="PTHR43597">
    <property type="entry name" value="SULFUR ACCEPTOR PROTEIN CSDE"/>
    <property type="match status" value="1"/>
</dbReference>
<dbReference type="Gene3D" id="3.90.1010.10">
    <property type="match status" value="1"/>
</dbReference>
<name>A0ABQ1ILV4_9GAMM</name>
<dbReference type="PANTHER" id="PTHR43597:SF5">
    <property type="entry name" value="SUFE-LIKE PROTEIN 2, CHLOROPLASTIC"/>
    <property type="match status" value="1"/>
</dbReference>
<accession>A0ABQ1ILV4</accession>
<comment type="similarity">
    <text evidence="1">Belongs to the SufE family.</text>
</comment>